<keyword evidence="4" id="KW-0436">Ligase</keyword>
<reference evidence="4 5" key="1">
    <citation type="submission" date="2017-06" db="EMBL/GenBank/DDBJ databases">
        <authorList>
            <person name="Kim H.J."/>
            <person name="Triplett B.A."/>
        </authorList>
    </citation>
    <scope>NUCLEOTIDE SEQUENCE [LARGE SCALE GENOMIC DNA]</scope>
    <source>
        <strain evidence="4 5">CGMCC 4.1858</strain>
    </source>
</reference>
<gene>
    <name evidence="4" type="ORF">SAMN05216252_11930</name>
</gene>
<dbReference type="Gene3D" id="3.40.50.12780">
    <property type="entry name" value="N-terminal domain of ligase-like"/>
    <property type="match status" value="1"/>
</dbReference>
<dbReference type="EMBL" id="FZOF01000019">
    <property type="protein sequence ID" value="SNT27777.1"/>
    <property type="molecule type" value="Genomic_DNA"/>
</dbReference>
<dbReference type="GO" id="GO:0016874">
    <property type="term" value="F:ligase activity"/>
    <property type="evidence" value="ECO:0007669"/>
    <property type="project" value="UniProtKB-KW"/>
</dbReference>
<dbReference type="GO" id="GO:0006633">
    <property type="term" value="P:fatty acid biosynthetic process"/>
    <property type="evidence" value="ECO:0007669"/>
    <property type="project" value="TreeGrafter"/>
</dbReference>
<dbReference type="PANTHER" id="PTHR22754">
    <property type="entry name" value="DISCO-INTERACTING PROTEIN 2 DIP2 -RELATED"/>
    <property type="match status" value="1"/>
</dbReference>
<dbReference type="RefSeq" id="WP_107418579.1">
    <property type="nucleotide sequence ID" value="NZ_FZOF01000019.1"/>
</dbReference>
<evidence type="ECO:0000313" key="4">
    <source>
        <dbReference type="EMBL" id="SNT27777.1"/>
    </source>
</evidence>
<dbReference type="GO" id="GO:0070566">
    <property type="term" value="F:adenylyltransferase activity"/>
    <property type="evidence" value="ECO:0007669"/>
    <property type="project" value="TreeGrafter"/>
</dbReference>
<evidence type="ECO:0000256" key="1">
    <source>
        <dbReference type="ARBA" id="ARBA00006432"/>
    </source>
</evidence>
<feature type="domain" description="AMP-dependent synthetase/ligase" evidence="3">
    <location>
        <begin position="24"/>
        <end position="407"/>
    </location>
</feature>
<dbReference type="InterPro" id="IPR000873">
    <property type="entry name" value="AMP-dep_synth/lig_dom"/>
</dbReference>
<dbReference type="GO" id="GO:0005886">
    <property type="term" value="C:plasma membrane"/>
    <property type="evidence" value="ECO:0007669"/>
    <property type="project" value="TreeGrafter"/>
</dbReference>
<sequence length="563" mass="58814">MHTVLDWIDHAADDRGIHFSDSVTGWSFVSHSTLAGEAHRVAALLHAHGAQPGDVVSLLVNEVRDFAPAFLGTMLAGLTPAPIASPLTFQGNDRYTEHVTDVLKVAEPALVLSDASLAEIAEKTSAQLGGGNVILLEESAGLSVGDSARRTPAELGLLQFTSGSSGSPKGVRVSRDNLAANVRSIHEWLGTTAADSCSSWLPLYHDMGLIGTFLGSLTARIDLWLMSPLDFVRNPLRWLEAHGRHGATMTTAPNFGYGYTAKRVRPQDLEGMDFSHWRVAMNGAERIDPRAAAAFAALLAPHGFRTTAFAPCYGLAEATLAVSGVTPGSGARTVRLEGGLHTGRPVVPTGRGELGTVHPDGGASWLTSCGPAVPGAAVDIVDEDGAVLPEGHFGEIRVRGTSVAGGYRSRVPDASSNFTDNGLRTGDAGFLLEGELFVVGRVGDSIKVRGRKVHAEDLETGLTAVDGIPSGRCAVALGTTGEAHHVVAVVEAGDSGWLDGALAVIRAATDDTVRVTVVRAARGGIPRTSSGKPRRRLLWRRFQDGAALGEVVHGTAPAAPVTG</sequence>
<evidence type="ECO:0000313" key="5">
    <source>
        <dbReference type="Proteomes" id="UP000198280"/>
    </source>
</evidence>
<keyword evidence="5" id="KW-1185">Reference proteome</keyword>
<accession>A0A239LAV3</accession>
<name>A0A239LAV3_9ACTN</name>
<evidence type="ECO:0000259" key="3">
    <source>
        <dbReference type="Pfam" id="PF00501"/>
    </source>
</evidence>
<dbReference type="Gene3D" id="3.30.300.30">
    <property type="match status" value="1"/>
</dbReference>
<comment type="similarity">
    <text evidence="1">Belongs to the ATP-dependent AMP-binding enzyme family.</text>
</comment>
<dbReference type="PANTHER" id="PTHR22754:SF32">
    <property type="entry name" value="DISCO-INTERACTING PROTEIN 2"/>
    <property type="match status" value="1"/>
</dbReference>
<dbReference type="OrthoDB" id="3671040at2"/>
<organism evidence="4 5">
    <name type="scientific">Actinacidiphila glaucinigra</name>
    <dbReference type="NCBI Taxonomy" id="235986"/>
    <lineage>
        <taxon>Bacteria</taxon>
        <taxon>Bacillati</taxon>
        <taxon>Actinomycetota</taxon>
        <taxon>Actinomycetes</taxon>
        <taxon>Kitasatosporales</taxon>
        <taxon>Streptomycetaceae</taxon>
        <taxon>Actinacidiphila</taxon>
    </lineage>
</organism>
<feature type="region of interest" description="Disordered" evidence="2">
    <location>
        <begin position="333"/>
        <end position="352"/>
    </location>
</feature>
<dbReference type="PROSITE" id="PS00455">
    <property type="entry name" value="AMP_BINDING"/>
    <property type="match status" value="1"/>
</dbReference>
<proteinExistence type="inferred from homology"/>
<dbReference type="AlphaFoldDB" id="A0A239LAV3"/>
<dbReference type="InterPro" id="IPR045851">
    <property type="entry name" value="AMP-bd_C_sf"/>
</dbReference>
<evidence type="ECO:0000256" key="2">
    <source>
        <dbReference type="SAM" id="MobiDB-lite"/>
    </source>
</evidence>
<dbReference type="Pfam" id="PF00501">
    <property type="entry name" value="AMP-binding"/>
    <property type="match status" value="1"/>
</dbReference>
<dbReference type="InterPro" id="IPR042099">
    <property type="entry name" value="ANL_N_sf"/>
</dbReference>
<dbReference type="Proteomes" id="UP000198280">
    <property type="component" value="Unassembled WGS sequence"/>
</dbReference>
<dbReference type="InterPro" id="IPR020845">
    <property type="entry name" value="AMP-binding_CS"/>
</dbReference>
<protein>
    <submittedName>
        <fullName evidence="4">Acyl-CoA synthetase (AMP-forming)/AMP-acid ligase II</fullName>
    </submittedName>
</protein>
<dbReference type="SUPFAM" id="SSF56801">
    <property type="entry name" value="Acetyl-CoA synthetase-like"/>
    <property type="match status" value="1"/>
</dbReference>